<name>A0A511X3C1_9BACI</name>
<sequence length="121" mass="13587">MARVLIVDDQAGIRGMLKMLFQHLKYDVLVCDNAKEALTLMHDVDVMITDYLLPELTGNEIVQKVREESQLPIVVMSGLIDEVRAKIGKTPHVFYIEKPFSIIDMENIVKTALAGCAISEQ</sequence>
<keyword evidence="1 2" id="KW-0597">Phosphoprotein</keyword>
<dbReference type="OrthoDB" id="9808843at2"/>
<gene>
    <name evidence="4" type="ORF">HAL01_19100</name>
</gene>
<reference evidence="4 5" key="1">
    <citation type="submission" date="2019-07" db="EMBL/GenBank/DDBJ databases">
        <title>Whole genome shotgun sequence of Halolactibacillus alkaliphilus NBRC 103919.</title>
        <authorList>
            <person name="Hosoyama A."/>
            <person name="Uohara A."/>
            <person name="Ohji S."/>
            <person name="Ichikawa N."/>
        </authorList>
    </citation>
    <scope>NUCLEOTIDE SEQUENCE [LARGE SCALE GENOMIC DNA]</scope>
    <source>
        <strain evidence="4 5">NBRC 103919</strain>
    </source>
</reference>
<dbReference type="InterPro" id="IPR001789">
    <property type="entry name" value="Sig_transdc_resp-reg_receiver"/>
</dbReference>
<evidence type="ECO:0000256" key="2">
    <source>
        <dbReference type="PROSITE-ProRule" id="PRU00169"/>
    </source>
</evidence>
<evidence type="ECO:0000256" key="1">
    <source>
        <dbReference type="ARBA" id="ARBA00022553"/>
    </source>
</evidence>
<dbReference type="InterPro" id="IPR050595">
    <property type="entry name" value="Bact_response_regulator"/>
</dbReference>
<dbReference type="STRING" id="442899.SAMN05720591_12520"/>
<dbReference type="Proteomes" id="UP000321400">
    <property type="component" value="Unassembled WGS sequence"/>
</dbReference>
<dbReference type="SMART" id="SM00448">
    <property type="entry name" value="REC"/>
    <property type="match status" value="1"/>
</dbReference>
<dbReference type="Pfam" id="PF00072">
    <property type="entry name" value="Response_reg"/>
    <property type="match status" value="1"/>
</dbReference>
<evidence type="ECO:0000313" key="4">
    <source>
        <dbReference type="EMBL" id="GEN57446.1"/>
    </source>
</evidence>
<evidence type="ECO:0000313" key="5">
    <source>
        <dbReference type="Proteomes" id="UP000321400"/>
    </source>
</evidence>
<comment type="caution">
    <text evidence="4">The sequence shown here is derived from an EMBL/GenBank/DDBJ whole genome shotgun (WGS) entry which is preliminary data.</text>
</comment>
<keyword evidence="5" id="KW-1185">Reference proteome</keyword>
<dbReference type="EMBL" id="BJYE01000027">
    <property type="protein sequence ID" value="GEN57446.1"/>
    <property type="molecule type" value="Genomic_DNA"/>
</dbReference>
<protein>
    <recommendedName>
        <fullName evidence="3">Response regulatory domain-containing protein</fullName>
    </recommendedName>
</protein>
<dbReference type="PANTHER" id="PTHR44591:SF3">
    <property type="entry name" value="RESPONSE REGULATORY DOMAIN-CONTAINING PROTEIN"/>
    <property type="match status" value="1"/>
</dbReference>
<dbReference type="Gene3D" id="3.40.50.2300">
    <property type="match status" value="1"/>
</dbReference>
<evidence type="ECO:0000259" key="3">
    <source>
        <dbReference type="PROSITE" id="PS50110"/>
    </source>
</evidence>
<dbReference type="GO" id="GO:0000160">
    <property type="term" value="P:phosphorelay signal transduction system"/>
    <property type="evidence" value="ECO:0007669"/>
    <property type="project" value="InterPro"/>
</dbReference>
<feature type="modified residue" description="4-aspartylphosphate" evidence="2">
    <location>
        <position position="50"/>
    </location>
</feature>
<dbReference type="RefSeq" id="WP_089802754.1">
    <property type="nucleotide sequence ID" value="NZ_BJYE01000027.1"/>
</dbReference>
<dbReference type="SUPFAM" id="SSF52172">
    <property type="entry name" value="CheY-like"/>
    <property type="match status" value="1"/>
</dbReference>
<dbReference type="AlphaFoldDB" id="A0A511X3C1"/>
<organism evidence="4 5">
    <name type="scientific">Halolactibacillus alkaliphilus</name>
    <dbReference type="NCBI Taxonomy" id="442899"/>
    <lineage>
        <taxon>Bacteria</taxon>
        <taxon>Bacillati</taxon>
        <taxon>Bacillota</taxon>
        <taxon>Bacilli</taxon>
        <taxon>Bacillales</taxon>
        <taxon>Bacillaceae</taxon>
        <taxon>Halolactibacillus</taxon>
    </lineage>
</organism>
<feature type="domain" description="Response regulatory" evidence="3">
    <location>
        <begin position="3"/>
        <end position="113"/>
    </location>
</feature>
<dbReference type="PANTHER" id="PTHR44591">
    <property type="entry name" value="STRESS RESPONSE REGULATOR PROTEIN 1"/>
    <property type="match status" value="1"/>
</dbReference>
<dbReference type="PROSITE" id="PS50110">
    <property type="entry name" value="RESPONSE_REGULATORY"/>
    <property type="match status" value="1"/>
</dbReference>
<proteinExistence type="predicted"/>
<dbReference type="InterPro" id="IPR011006">
    <property type="entry name" value="CheY-like_superfamily"/>
</dbReference>
<accession>A0A511X3C1</accession>